<evidence type="ECO:0000259" key="7">
    <source>
        <dbReference type="PROSITE" id="PS50850"/>
    </source>
</evidence>
<evidence type="ECO:0000256" key="6">
    <source>
        <dbReference type="SAM" id="Phobius"/>
    </source>
</evidence>
<dbReference type="SUPFAM" id="SSF103473">
    <property type="entry name" value="MFS general substrate transporter"/>
    <property type="match status" value="1"/>
</dbReference>
<reference evidence="8" key="1">
    <citation type="submission" date="2023-03" db="EMBL/GenBank/DDBJ databases">
        <title>Massive genome expansion in bonnet fungi (Mycena s.s.) driven by repeated elements and novel gene families across ecological guilds.</title>
        <authorList>
            <consortium name="Lawrence Berkeley National Laboratory"/>
            <person name="Harder C.B."/>
            <person name="Miyauchi S."/>
            <person name="Viragh M."/>
            <person name="Kuo A."/>
            <person name="Thoen E."/>
            <person name="Andreopoulos B."/>
            <person name="Lu D."/>
            <person name="Skrede I."/>
            <person name="Drula E."/>
            <person name="Henrissat B."/>
            <person name="Morin E."/>
            <person name="Kohler A."/>
            <person name="Barry K."/>
            <person name="LaButti K."/>
            <person name="Morin E."/>
            <person name="Salamov A."/>
            <person name="Lipzen A."/>
            <person name="Mereny Z."/>
            <person name="Hegedus B."/>
            <person name="Baldrian P."/>
            <person name="Stursova M."/>
            <person name="Weitz H."/>
            <person name="Taylor A."/>
            <person name="Grigoriev I.V."/>
            <person name="Nagy L.G."/>
            <person name="Martin F."/>
            <person name="Kauserud H."/>
        </authorList>
    </citation>
    <scope>NUCLEOTIDE SEQUENCE</scope>
    <source>
        <strain evidence="8">9144</strain>
    </source>
</reference>
<feature type="domain" description="Major facilitator superfamily (MFS) profile" evidence="7">
    <location>
        <begin position="45"/>
        <end position="505"/>
    </location>
</feature>
<evidence type="ECO:0000313" key="9">
    <source>
        <dbReference type="Proteomes" id="UP001219525"/>
    </source>
</evidence>
<evidence type="ECO:0000256" key="1">
    <source>
        <dbReference type="ARBA" id="ARBA00004141"/>
    </source>
</evidence>
<evidence type="ECO:0000256" key="4">
    <source>
        <dbReference type="ARBA" id="ARBA00022989"/>
    </source>
</evidence>
<dbReference type="InterPro" id="IPR020846">
    <property type="entry name" value="MFS_dom"/>
</dbReference>
<feature type="transmembrane region" description="Helical" evidence="6">
    <location>
        <begin position="376"/>
        <end position="395"/>
    </location>
</feature>
<dbReference type="PANTHER" id="PTHR42718">
    <property type="entry name" value="MAJOR FACILITATOR SUPERFAMILY MULTIDRUG TRANSPORTER MFSC"/>
    <property type="match status" value="1"/>
</dbReference>
<comment type="subcellular location">
    <subcellularLocation>
        <location evidence="1">Membrane</location>
        <topology evidence="1">Multi-pass membrane protein</topology>
    </subcellularLocation>
</comment>
<evidence type="ECO:0000256" key="3">
    <source>
        <dbReference type="ARBA" id="ARBA00022692"/>
    </source>
</evidence>
<dbReference type="InterPro" id="IPR036259">
    <property type="entry name" value="MFS_trans_sf"/>
</dbReference>
<feature type="transmembrane region" description="Helical" evidence="6">
    <location>
        <begin position="311"/>
        <end position="336"/>
    </location>
</feature>
<protein>
    <submittedName>
        <fullName evidence="8">Major facilitator superfamily domain-containing protein</fullName>
    </submittedName>
</protein>
<feature type="transmembrane region" description="Helical" evidence="6">
    <location>
        <begin position="135"/>
        <end position="158"/>
    </location>
</feature>
<dbReference type="AlphaFoldDB" id="A0AAD6VP41"/>
<feature type="transmembrane region" description="Helical" evidence="6">
    <location>
        <begin position="435"/>
        <end position="461"/>
    </location>
</feature>
<dbReference type="PROSITE" id="PS50850">
    <property type="entry name" value="MFS"/>
    <property type="match status" value="1"/>
</dbReference>
<keyword evidence="3 6" id="KW-0812">Transmembrane</keyword>
<keyword evidence="5 6" id="KW-0472">Membrane</keyword>
<dbReference type="GO" id="GO:0016020">
    <property type="term" value="C:membrane"/>
    <property type="evidence" value="ECO:0007669"/>
    <property type="project" value="UniProtKB-SubCell"/>
</dbReference>
<feature type="transmembrane region" description="Helical" evidence="6">
    <location>
        <begin position="170"/>
        <end position="194"/>
    </location>
</feature>
<feature type="transmembrane region" description="Helical" evidence="6">
    <location>
        <begin position="110"/>
        <end position="129"/>
    </location>
</feature>
<evidence type="ECO:0000256" key="5">
    <source>
        <dbReference type="ARBA" id="ARBA00023136"/>
    </source>
</evidence>
<feature type="transmembrane region" description="Helical" evidence="6">
    <location>
        <begin position="342"/>
        <end position="364"/>
    </location>
</feature>
<comment type="caution">
    <text evidence="8">The sequence shown here is derived from an EMBL/GenBank/DDBJ whole genome shotgun (WGS) entry which is preliminary data.</text>
</comment>
<keyword evidence="2" id="KW-0813">Transport</keyword>
<feature type="transmembrane region" description="Helical" evidence="6">
    <location>
        <begin position="82"/>
        <end position="98"/>
    </location>
</feature>
<feature type="transmembrane region" description="Helical" evidence="6">
    <location>
        <begin position="241"/>
        <end position="261"/>
    </location>
</feature>
<feature type="transmembrane region" description="Helical" evidence="6">
    <location>
        <begin position="200"/>
        <end position="220"/>
    </location>
</feature>
<feature type="transmembrane region" description="Helical" evidence="6">
    <location>
        <begin position="43"/>
        <end position="70"/>
    </location>
</feature>
<feature type="transmembrane region" description="Helical" evidence="6">
    <location>
        <begin position="273"/>
        <end position="290"/>
    </location>
</feature>
<evidence type="ECO:0000256" key="2">
    <source>
        <dbReference type="ARBA" id="ARBA00022448"/>
    </source>
</evidence>
<dbReference type="GO" id="GO:0022857">
    <property type="term" value="F:transmembrane transporter activity"/>
    <property type="evidence" value="ECO:0007669"/>
    <property type="project" value="InterPro"/>
</dbReference>
<dbReference type="EMBL" id="JARJCW010000016">
    <property type="protein sequence ID" value="KAJ7215948.1"/>
    <property type="molecule type" value="Genomic_DNA"/>
</dbReference>
<proteinExistence type="predicted"/>
<dbReference type="PANTHER" id="PTHR42718:SF9">
    <property type="entry name" value="MAJOR FACILITATOR SUPERFAMILY MULTIDRUG TRANSPORTER MFSC"/>
    <property type="match status" value="1"/>
</dbReference>
<dbReference type="Pfam" id="PF07690">
    <property type="entry name" value="MFS_1"/>
    <property type="match status" value="1"/>
</dbReference>
<feature type="transmembrane region" description="Helical" evidence="6">
    <location>
        <begin position="481"/>
        <end position="499"/>
    </location>
</feature>
<feature type="transmembrane region" description="Helical" evidence="6">
    <location>
        <begin position="401"/>
        <end position="423"/>
    </location>
</feature>
<organism evidence="8 9">
    <name type="scientific">Mycena pura</name>
    <dbReference type="NCBI Taxonomy" id="153505"/>
    <lineage>
        <taxon>Eukaryota</taxon>
        <taxon>Fungi</taxon>
        <taxon>Dikarya</taxon>
        <taxon>Basidiomycota</taxon>
        <taxon>Agaricomycotina</taxon>
        <taxon>Agaricomycetes</taxon>
        <taxon>Agaricomycetidae</taxon>
        <taxon>Agaricales</taxon>
        <taxon>Marasmiineae</taxon>
        <taxon>Mycenaceae</taxon>
        <taxon>Mycena</taxon>
    </lineage>
</organism>
<keyword evidence="9" id="KW-1185">Reference proteome</keyword>
<gene>
    <name evidence="8" type="ORF">GGX14DRAFT_518372</name>
</gene>
<name>A0AAD6VP41_9AGAR</name>
<accession>A0AAD6VP41</accession>
<dbReference type="Gene3D" id="1.20.1250.20">
    <property type="entry name" value="MFS general substrate transporter like domains"/>
    <property type="match status" value="2"/>
</dbReference>
<dbReference type="InterPro" id="IPR011701">
    <property type="entry name" value="MFS"/>
</dbReference>
<sequence length="528" mass="57023">MSSAPVTETKLVGLGNDSGALIVSTSKEGGLSVLESQPKSRKILILLLLCFSFFLDSISGSSLFTAIPVISTQLNIPNSQSVWILSAYQLTFSALLLISGRVSDLYNPKWVFVTGAAWLGIFALIDGFIRKEIPLITLRALMGAGGALTIPSAIHLIVHMYPDPADQAMAITAFGGVGALGNVLGLVIGALFVSFTSWPWVFYFLAILAAVIASAAVVVVPQVQRTMNETRAEKILRFRRLDLVGVFTFTAAAILFIFSVTSGSIDGWGSAQVLAPLVLSLILLFLFLLWESRLPESYAAIPVKVWRYENFTVLILLSFAPFTWWASVFLEFTWLWEVVYGWSAIKVAVHILPVGLGMFPMVPVSAILQARLPMKWVIFIGFLLICVGTALLPFADSSAHYWPFAFPGFLLGTAGAALIYTTINVSLFAHTPKEVSGIVSAIFNSALQMGGAFGSAILASIQTSVQIHHGGPNSFSGRAAGFWFLFAFMCMLTGVLLLFMKDTFGTIVPGAPPHSTERGQESETTNVE</sequence>
<dbReference type="Proteomes" id="UP001219525">
    <property type="component" value="Unassembled WGS sequence"/>
</dbReference>
<keyword evidence="4 6" id="KW-1133">Transmembrane helix</keyword>
<evidence type="ECO:0000313" key="8">
    <source>
        <dbReference type="EMBL" id="KAJ7215948.1"/>
    </source>
</evidence>